<dbReference type="RefSeq" id="WP_189172113.1">
    <property type="nucleotide sequence ID" value="NZ_BMQB01000013.1"/>
</dbReference>
<proteinExistence type="predicted"/>
<dbReference type="AlphaFoldDB" id="A0A8J3BBU2"/>
<dbReference type="Pfam" id="PF19741">
    <property type="entry name" value="DUF6230"/>
    <property type="match status" value="1"/>
</dbReference>
<gene>
    <name evidence="3" type="ORF">GCM10010123_43990</name>
</gene>
<evidence type="ECO:0000256" key="2">
    <source>
        <dbReference type="SAM" id="Phobius"/>
    </source>
</evidence>
<accession>A0A8J3BBU2</accession>
<dbReference type="EMBL" id="BMQB01000013">
    <property type="protein sequence ID" value="GGK09316.1"/>
    <property type="molecule type" value="Genomic_DNA"/>
</dbReference>
<protein>
    <recommendedName>
        <fullName evidence="5">Cholesterol esterase</fullName>
    </recommendedName>
</protein>
<feature type="compositionally biased region" description="Low complexity" evidence="1">
    <location>
        <begin position="70"/>
        <end position="81"/>
    </location>
</feature>
<dbReference type="Proteomes" id="UP000649739">
    <property type="component" value="Unassembled WGS sequence"/>
</dbReference>
<reference evidence="3" key="2">
    <citation type="submission" date="2020-09" db="EMBL/GenBank/DDBJ databases">
        <authorList>
            <person name="Sun Q."/>
            <person name="Ohkuma M."/>
        </authorList>
    </citation>
    <scope>NUCLEOTIDE SEQUENCE</scope>
    <source>
        <strain evidence="3">JCM 3090</strain>
    </source>
</reference>
<organism evidence="3 4">
    <name type="scientific">Pilimelia anulata</name>
    <dbReference type="NCBI Taxonomy" id="53371"/>
    <lineage>
        <taxon>Bacteria</taxon>
        <taxon>Bacillati</taxon>
        <taxon>Actinomycetota</taxon>
        <taxon>Actinomycetes</taxon>
        <taxon>Micromonosporales</taxon>
        <taxon>Micromonosporaceae</taxon>
        <taxon>Pilimelia</taxon>
    </lineage>
</organism>
<keyword evidence="2" id="KW-0472">Membrane</keyword>
<name>A0A8J3BBU2_9ACTN</name>
<evidence type="ECO:0008006" key="5">
    <source>
        <dbReference type="Google" id="ProtNLM"/>
    </source>
</evidence>
<keyword evidence="2" id="KW-1133">Transmembrane helix</keyword>
<reference evidence="3" key="1">
    <citation type="journal article" date="2014" name="Int. J. Syst. Evol. Microbiol.">
        <title>Complete genome sequence of Corynebacterium casei LMG S-19264T (=DSM 44701T), isolated from a smear-ripened cheese.</title>
        <authorList>
            <consortium name="US DOE Joint Genome Institute (JGI-PGF)"/>
            <person name="Walter F."/>
            <person name="Albersmeier A."/>
            <person name="Kalinowski J."/>
            <person name="Ruckert C."/>
        </authorList>
    </citation>
    <scope>NUCLEOTIDE SEQUENCE</scope>
    <source>
        <strain evidence="3">JCM 3090</strain>
    </source>
</reference>
<feature type="region of interest" description="Disordered" evidence="1">
    <location>
        <begin position="1"/>
        <end position="95"/>
    </location>
</feature>
<evidence type="ECO:0000256" key="1">
    <source>
        <dbReference type="SAM" id="MobiDB-lite"/>
    </source>
</evidence>
<dbReference type="InterPro" id="IPR046198">
    <property type="entry name" value="DUF6230"/>
</dbReference>
<keyword evidence="4" id="KW-1185">Reference proteome</keyword>
<feature type="transmembrane region" description="Helical" evidence="2">
    <location>
        <begin position="102"/>
        <end position="121"/>
    </location>
</feature>
<sequence length="274" mass="27764">MPHPSGRPTRPHHPTRTNPGHPPRPAEHGGHPPHSHPGRAPANPGHPAPTPRAARHAAPEGGGYGRGPSRTAPARTPANGTPGPGGRTGRAPARGRLRPGRVLLVAVLGLAAAAGLTYAVSDGRVAASLAQAGQPVKISAARLEGDRVVQYGDGTTPGTVATIGEARLYDLCQSLRVPGLPLVLSARSGRGEPVTARDLTIDLAALAGRATLDGVAVGRDAGDLGSVAPGSLGQSADRVVITDLRQVARASSAGSFRLNGLDVRLGLGAERECF</sequence>
<evidence type="ECO:0000313" key="3">
    <source>
        <dbReference type="EMBL" id="GGK09316.1"/>
    </source>
</evidence>
<keyword evidence="2" id="KW-0812">Transmembrane</keyword>
<evidence type="ECO:0000313" key="4">
    <source>
        <dbReference type="Proteomes" id="UP000649739"/>
    </source>
</evidence>
<comment type="caution">
    <text evidence="3">The sequence shown here is derived from an EMBL/GenBank/DDBJ whole genome shotgun (WGS) entry which is preliminary data.</text>
</comment>